<gene>
    <name evidence="1" type="ORF">MWH26_06865</name>
</gene>
<organism evidence="1 2">
    <name type="scientific">Hymenobacter sublimis</name>
    <dbReference type="NCBI Taxonomy" id="2933777"/>
    <lineage>
        <taxon>Bacteria</taxon>
        <taxon>Pseudomonadati</taxon>
        <taxon>Bacteroidota</taxon>
        <taxon>Cytophagia</taxon>
        <taxon>Cytophagales</taxon>
        <taxon>Hymenobacteraceae</taxon>
        <taxon>Hymenobacter</taxon>
    </lineage>
</organism>
<protein>
    <submittedName>
        <fullName evidence="1">Uncharacterized protein</fullName>
    </submittedName>
</protein>
<evidence type="ECO:0000313" key="1">
    <source>
        <dbReference type="EMBL" id="UPL50617.1"/>
    </source>
</evidence>
<reference evidence="1 2" key="1">
    <citation type="submission" date="2022-04" db="EMBL/GenBank/DDBJ databases">
        <title>Hymenobacter sp. isolated from the air.</title>
        <authorList>
            <person name="Won M."/>
            <person name="Lee C.-M."/>
            <person name="Woen H.-Y."/>
            <person name="Kwon S.-W."/>
        </authorList>
    </citation>
    <scope>NUCLEOTIDE SEQUENCE [LARGE SCALE GENOMIC DNA]</scope>
    <source>
        <strain evidence="2">5516 S-25</strain>
    </source>
</reference>
<accession>A0ABY4JCS2</accession>
<name>A0ABY4JCS2_9BACT</name>
<dbReference type="Proteomes" id="UP000829647">
    <property type="component" value="Chromosome"/>
</dbReference>
<proteinExistence type="predicted"/>
<dbReference type="RefSeq" id="WP_247976616.1">
    <property type="nucleotide sequence ID" value="NZ_CP095848.1"/>
</dbReference>
<keyword evidence="2" id="KW-1185">Reference proteome</keyword>
<dbReference type="EMBL" id="CP095848">
    <property type="protein sequence ID" value="UPL50617.1"/>
    <property type="molecule type" value="Genomic_DNA"/>
</dbReference>
<evidence type="ECO:0000313" key="2">
    <source>
        <dbReference type="Proteomes" id="UP000829647"/>
    </source>
</evidence>
<sequence length="127" mass="14339">MRKKTAVGFLLTTTLLLGVFFWALGQDADEGSWEPLAEAPNFYVRTDYEGRTTLGYSTHWWQRVEPLAGGFHNFRRVNWQVVGYDAESGSRVTVTAAAQSTEKAYASVTYTEDTMRAIHPAAEEHQF</sequence>